<dbReference type="InterPro" id="IPR011004">
    <property type="entry name" value="Trimer_LpxA-like_sf"/>
</dbReference>
<evidence type="ECO:0000313" key="2">
    <source>
        <dbReference type="Proteomes" id="UP000612329"/>
    </source>
</evidence>
<dbReference type="AlphaFoldDB" id="A0A8J3BSX5"/>
<accession>A0A8J3BSX5</accession>
<reference evidence="1" key="1">
    <citation type="journal article" date="2014" name="Int. J. Syst. Evol. Microbiol.">
        <title>Complete genome sequence of Corynebacterium casei LMG S-19264T (=DSM 44701T), isolated from a smear-ripened cheese.</title>
        <authorList>
            <consortium name="US DOE Joint Genome Institute (JGI-PGF)"/>
            <person name="Walter F."/>
            <person name="Albersmeier A."/>
            <person name="Kalinowski J."/>
            <person name="Ruckert C."/>
        </authorList>
    </citation>
    <scope>NUCLEOTIDE SEQUENCE</scope>
    <source>
        <strain evidence="1">JCM 12862</strain>
    </source>
</reference>
<protein>
    <recommendedName>
        <fullName evidence="3">Transferase</fullName>
    </recommendedName>
</protein>
<reference evidence="1" key="2">
    <citation type="submission" date="2020-09" db="EMBL/GenBank/DDBJ databases">
        <authorList>
            <person name="Sun Q."/>
            <person name="Ohkuma M."/>
        </authorList>
    </citation>
    <scope>NUCLEOTIDE SEQUENCE</scope>
    <source>
        <strain evidence="1">JCM 12862</strain>
    </source>
</reference>
<evidence type="ECO:0000313" key="1">
    <source>
        <dbReference type="EMBL" id="GGK25575.1"/>
    </source>
</evidence>
<evidence type="ECO:0008006" key="3">
    <source>
        <dbReference type="Google" id="ProtNLM"/>
    </source>
</evidence>
<name>A0A8J3BSX5_9FLAO</name>
<dbReference type="SUPFAM" id="SSF51161">
    <property type="entry name" value="Trimeric LpxA-like enzymes"/>
    <property type="match status" value="1"/>
</dbReference>
<organism evidence="1 2">
    <name type="scientific">Yeosuana aromativorans</name>
    <dbReference type="NCBI Taxonomy" id="288019"/>
    <lineage>
        <taxon>Bacteria</taxon>
        <taxon>Pseudomonadati</taxon>
        <taxon>Bacteroidota</taxon>
        <taxon>Flavobacteriia</taxon>
        <taxon>Flavobacteriales</taxon>
        <taxon>Flavobacteriaceae</taxon>
        <taxon>Yeosuana</taxon>
    </lineage>
</organism>
<keyword evidence="2" id="KW-1185">Reference proteome</keyword>
<sequence>MWVLAKKIKFIWSLNWVKTLYFNFKMFPFKIAIKLPFYFFGKVKLSSLRGKVVIDAPIRRGMVGFGQKFEKMTRSKGTAQIILNGKLVFKGHAHFGKDVFLCVEENAYCEFGFMGCLGSDVKLICTQEIIIGNWAGIGYESQVVDSNFHPMKNTITGENFPLSSPIKIGNYNAISNRVSIMAKTITPDHCVVASNSLCNTDYSSLGNNILIGGVPAKLIKNNFARDWESEKEALKKAKRVRLD</sequence>
<dbReference type="Gene3D" id="2.160.10.10">
    <property type="entry name" value="Hexapeptide repeat proteins"/>
    <property type="match status" value="1"/>
</dbReference>
<proteinExistence type="predicted"/>
<dbReference type="Proteomes" id="UP000612329">
    <property type="component" value="Unassembled WGS sequence"/>
</dbReference>
<gene>
    <name evidence="1" type="ORF">GCM10007962_19850</name>
</gene>
<dbReference type="EMBL" id="BMNR01000004">
    <property type="protein sequence ID" value="GGK25575.1"/>
    <property type="molecule type" value="Genomic_DNA"/>
</dbReference>
<comment type="caution">
    <text evidence="1">The sequence shown here is derived from an EMBL/GenBank/DDBJ whole genome shotgun (WGS) entry which is preliminary data.</text>
</comment>